<keyword evidence="2" id="KW-1185">Reference proteome</keyword>
<name>A0ACA9LSK5_9GLOM</name>
<evidence type="ECO:0000313" key="2">
    <source>
        <dbReference type="Proteomes" id="UP000789525"/>
    </source>
</evidence>
<accession>A0ACA9LSK5</accession>
<feature type="non-terminal residue" evidence="1">
    <location>
        <position position="2167"/>
    </location>
</feature>
<gene>
    <name evidence="1" type="ORF">ACOLOM_LOCUS4576</name>
</gene>
<organism evidence="1 2">
    <name type="scientific">Acaulospora colombiana</name>
    <dbReference type="NCBI Taxonomy" id="27376"/>
    <lineage>
        <taxon>Eukaryota</taxon>
        <taxon>Fungi</taxon>
        <taxon>Fungi incertae sedis</taxon>
        <taxon>Mucoromycota</taxon>
        <taxon>Glomeromycotina</taxon>
        <taxon>Glomeromycetes</taxon>
        <taxon>Diversisporales</taxon>
        <taxon>Acaulosporaceae</taxon>
        <taxon>Acaulospora</taxon>
    </lineage>
</organism>
<protein>
    <submittedName>
        <fullName evidence="1">1688_t:CDS:1</fullName>
    </submittedName>
</protein>
<dbReference type="EMBL" id="CAJVPT010007699">
    <property type="protein sequence ID" value="CAG8543869.1"/>
    <property type="molecule type" value="Genomic_DNA"/>
</dbReference>
<proteinExistence type="predicted"/>
<reference evidence="1" key="1">
    <citation type="submission" date="2021-06" db="EMBL/GenBank/DDBJ databases">
        <authorList>
            <person name="Kallberg Y."/>
            <person name="Tangrot J."/>
            <person name="Rosling A."/>
        </authorList>
    </citation>
    <scope>NUCLEOTIDE SEQUENCE</scope>
    <source>
        <strain evidence="1">CL356</strain>
    </source>
</reference>
<dbReference type="Proteomes" id="UP000789525">
    <property type="component" value="Unassembled WGS sequence"/>
</dbReference>
<comment type="caution">
    <text evidence="1">The sequence shown here is derived from an EMBL/GenBank/DDBJ whole genome shotgun (WGS) entry which is preliminary data.</text>
</comment>
<evidence type="ECO:0000313" key="1">
    <source>
        <dbReference type="EMBL" id="CAG8543869.1"/>
    </source>
</evidence>
<sequence>MLESLVANVLNRFLGAYVSNLEDKQLNIAIWTGMSKRANLQLKKEALDKFNLPIDVLEGYLGELSLNIPWTDLKNKPVKVLINNVYLLAVPRAESEYDAEEEEERAQQLKQEKLANAELLQTSTPLTEEDNQKNQSFINQLVTKIVDNLQISINNIHIRYEDKLSDPGHPFSVGFTLSEFSAVSTDENWVPTFIEGETSSINKLITLGSLAIYWNTDSRSLAGAPTKESVETFTSLIASENKVPTEHQYILKPVSGTGRVVLNKSYSLEKPKTSATLLFDELGFIVDNEQYRDALLMVDLFHFYLRQQAYRKFRPPREITPKKDPRAWFQFAAKCIISEIHERDRKLTWEYFAERRDDRLSYVKLYKDKMIERITPEDANNLTLLERKLSYEDIRFYRSIAKSQLRKEKEFLAQIKKEQEKTQGTARQSTGGGWFSSWWYGGSSQSSTEDITLSKEQLQELFKAIEYDESAAVTKSIDLPRELTKISLKTKLKKGSFALRKDPHRKNAEILSLIFNTVTANFIQRPDSFQAETALGSLCVNDGSVEGTLHPQIVRVKDEDLGSKTDLKKDDNVGYDDEAAMENPFFHLVFENNPLDGRADNGVSMTMRPLEIIYNQSTVQAITDFFRPPEQQLESISALIEAAEDTIEGIKAQTRTGLEYALEEHKTFDVKIDMSAPIIIIPESCTKKDAQVVVLDSGHISVESKLVSKADIAEIQSKESESYSEEDYNRLKSFMYDKFSVHLSSTQLLVGQSVERCLAQIRNADPTYDLHFIDRINMEFLVEMSILPRASNLTRFKVSGRLPLLKANFSDRKYKIIMNIIDKVTSSSSNAIEEPSVVVTHEDKISFSKVAKEALREKKALQWERAKHRDSVVMAERLGLAKVSHLPDLVVVDDDEEETDEFFDAQDAGSSNNSKASQRTFEFEFRVDKFIANVKQADPDPNKPEAMLVEMVLEHFGLNYVQGPFDMSAEVVLKSLSVEDKMSEAGTEFKHIAASEGYGNTQSDDSKDLVHVKYSKVSPQSPEYMKKYEGIDQSVDIEMSTINVIVTRKTILTLYNYVLDTFTSADQGPPVDSGIPQPDSELQSPSPEKPPTQKRTPTMRVKVKLNSIRFILNNDGTRLATGLLSHANAAVLLRENTIRVGAKLGNFELYDDRASAESSRKLLTIEGDDLAVFKYETFDESAPGFPGYDSSVSLHTGSAKLIFLEEPVRLLLDFGSKFAQMKGLYDSARKAAVTRAAHFQEKVSKFHYEIVIHTPILTFPQNEDSKDMVIANLGEFSASNEFIPNNDGEGYLTMIKAQLQKIRLTSSFEFPGGNLPQTLLIIDDVDIDVSISYSEHIEGSTRPDMEIVGKMSDVRMNLTEKQYKFLFDLSNTVPRAFSSTTDQTSSEIISTSDIPLSSEDKTKIPTGSDVPSKGRSTVDFVFKVNQIYLEIFSGDGFQAESLSETSLSKFSLNQTDVKYKTMNDGSMEAELRLRSVTLQDTRPNIKNVYREILPAVKEDNSQFTITVSMSGGSESEIVAIATVDNPQVILILDHLFATRNYFMSAFETPTPNNKSAAQPVEVTSPKSPTSSVQSPPRPVAAQTSSRSVAALKYRVNVTNAEIILLANPHLMDTEAIILSAEQLILTQQTIMALNVNKIGMFLCRMNKRESSQLHFIDNFNFSLTMDTQNTKPGQQLTNIAVDVGPLLLRLSYRDALLITSIVNKVSELSSQSTASTSPQVEQSEIESESSNEKPREFDYNSLEKKGSSGSLSKGRSGSSQLKANFHGAKLVFIGDEHDIPMIVGNCNSFAVTVADWSSRLSVDATISTYMDYFNLTNSHWEPLIEPWQYSLHISKNLNPESMVIDISSQKRLEINVTHIFLETMLTTLSIIGHESEHVLNIDRGSKTPYKLINRTGYGLHVWANDAADVKYETMNDGGELDWRFDDWRKTRESITITENMLGIQFQGPLWECIKDIPVDREGETLYTLRPKLEDNVSHRLVVDVKLTDNIKVVTFRSVLVVENRTLITIELLIDNAKVPKVYQIAPGEDYPVPIEAAYHQKFKIRPEGFGYNWSTEYLYWRDFLKQVPTTSVSCQNIQDGEIPFRFQVCARYSKKNPLVKEYPYMTIRLSAPIQIENLLPYDINFRIKDETNRHDWPENLLRKGQVTSFHYIELGHLLLFNINILGT</sequence>